<accession>A0ABY7FMI1</accession>
<dbReference type="InterPro" id="IPR011044">
    <property type="entry name" value="Quino_amine_DH_bsu"/>
</dbReference>
<keyword evidence="2" id="KW-1185">Reference proteome</keyword>
<proteinExistence type="predicted"/>
<protein>
    <submittedName>
        <fullName evidence="1">Uncharacterized protein</fullName>
    </submittedName>
</protein>
<sequence length="1070" mass="117436">MYVFIPEPHFSSGVQLATVTTSDVREASGLCASRLHPHVLYTHNDSGDHTHSIYAISTKDGSEVSRITISSATNRDWEDIACGPCAGSTGEYCIYIADTGGNVHASVNTIYRIKEPTTLKSHITVDLDSTMLFSWDEHNCETVMVDPNGELYVVSKVDGGDGRMVHLPASAWGSHHRAATHHGIHLHLNSTRNDPVGGDISPTGYEVLIKTITKVNYYYVPDRDYLKHMTSSPSSLPYERERQGEAIAWHPNVRGYYTLGEGTHQPLWFYERIHSIPVVVPTFAQGHVEATVTASSIREASGVCASRQHADVLYTHNDSGDTHRIFAISAKTGALLNTITIDGATAQDWEDIACGKCTGGSGNCVYIGDLGGNAGGDANTIFRIHEPATLNRNGGNIHVHADGTLKFSWDQNNCETLMVDPKGEVYVLSKVGTGGKHPKLVHLPDSAWTAHHRVQVNEGIMIPHTHTFVGGDISPNGQEVLVKDHSHIYYWHVNNGNYYETLRTQEPSQVPYHVEPQGEAVAWDKDGSGYYTISEGQHPKIYYYRRTSAPVVVPTFADGHVVARVTDPKLTEASGLCASRQHADVFAKNGTLLTTIYIDGATALDWEDIACGTCTDGSGNCIYIGDVGGNSGGDANTIFQIRKPSSDLDARGRTNDQHNCETLMVNPHGEIYVLSRVDATGHHAKLVHLPDSAWNANHRVQVDDGVMIPLALTFVGGDISPNGHEDYNHTYYWPVPNGNYYHALQTPPSQVPYIVEPQGEAVAWDPTGTGYYTISEGNQPRLYYYRRTSALPFFGDSPIKYNHGLFESFVGATFDHGVVRGHVTSHSITEASGLCASRQHHNVLYTHNDSGDTNRIFAISGHCIYIADTGGNAGGDSNTIYRVHEPTQDLNNGNGGEMHTHVDSVLKFSWDQHDCETVMVDNKGEVYLVSKVGAGHHAKLVHLPSHAWGTNQREYVNEGVYLSVTSRSYNPVGGDISPDGTEVEPIRTFLTVSTSYHVLLKAYGHVYYWHVPDRNYYSHMTSYPAELSYTPEQQGEAVAWEPSGAGFYTLSEGTNAALYYHRRTSTDIVG</sequence>
<dbReference type="SUPFAM" id="SSF50969">
    <property type="entry name" value="YVTN repeat-like/Quinoprotein amine dehydrogenase"/>
    <property type="match status" value="1"/>
</dbReference>
<reference evidence="1" key="1">
    <citation type="submission" date="2022-11" db="EMBL/GenBank/DDBJ databases">
        <title>Centuries of genome instability and evolution in soft-shell clam transmissible cancer (bioRxiv).</title>
        <authorList>
            <person name="Hart S.F.M."/>
            <person name="Yonemitsu M.A."/>
            <person name="Giersch R.M."/>
            <person name="Beal B.F."/>
            <person name="Arriagada G."/>
            <person name="Davis B.W."/>
            <person name="Ostrander E.A."/>
            <person name="Goff S.P."/>
            <person name="Metzger M.J."/>
        </authorList>
    </citation>
    <scope>NUCLEOTIDE SEQUENCE</scope>
    <source>
        <strain evidence="1">MELC-2E11</strain>
        <tissue evidence="1">Siphon/mantle</tissue>
    </source>
</reference>
<name>A0ABY7FMI1_MYAAR</name>
<gene>
    <name evidence="1" type="ORF">MAR_015925</name>
</gene>
<evidence type="ECO:0000313" key="2">
    <source>
        <dbReference type="Proteomes" id="UP001164746"/>
    </source>
</evidence>
<dbReference type="Proteomes" id="UP001164746">
    <property type="component" value="Chromosome 12"/>
</dbReference>
<dbReference type="SUPFAM" id="SSF82171">
    <property type="entry name" value="DPP6 N-terminal domain-like"/>
    <property type="match status" value="1"/>
</dbReference>
<organism evidence="1 2">
    <name type="scientific">Mya arenaria</name>
    <name type="common">Soft-shell clam</name>
    <dbReference type="NCBI Taxonomy" id="6604"/>
    <lineage>
        <taxon>Eukaryota</taxon>
        <taxon>Metazoa</taxon>
        <taxon>Spiralia</taxon>
        <taxon>Lophotrochozoa</taxon>
        <taxon>Mollusca</taxon>
        <taxon>Bivalvia</taxon>
        <taxon>Autobranchia</taxon>
        <taxon>Heteroconchia</taxon>
        <taxon>Euheterodonta</taxon>
        <taxon>Imparidentia</taxon>
        <taxon>Neoheterodontei</taxon>
        <taxon>Myida</taxon>
        <taxon>Myoidea</taxon>
        <taxon>Myidae</taxon>
        <taxon>Mya</taxon>
    </lineage>
</organism>
<dbReference type="EMBL" id="CP111023">
    <property type="protein sequence ID" value="WAR21951.1"/>
    <property type="molecule type" value="Genomic_DNA"/>
</dbReference>
<evidence type="ECO:0000313" key="1">
    <source>
        <dbReference type="EMBL" id="WAR21951.1"/>
    </source>
</evidence>